<evidence type="ECO:0000313" key="5">
    <source>
        <dbReference type="WBParaSite" id="SBAD_0000277101-mRNA-1"/>
    </source>
</evidence>
<proteinExistence type="predicted"/>
<dbReference type="SUPFAM" id="SSF69989">
    <property type="entry name" value="C-terminal domain of PLC-beta"/>
    <property type="match status" value="1"/>
</dbReference>
<evidence type="ECO:0000256" key="1">
    <source>
        <dbReference type="SAM" id="Coils"/>
    </source>
</evidence>
<gene>
    <name evidence="3" type="ORF">SBAD_LOCUS2641</name>
</gene>
<feature type="coiled-coil region" evidence="1">
    <location>
        <begin position="345"/>
        <end position="372"/>
    </location>
</feature>
<dbReference type="Gene3D" id="1.20.1230.10">
    <property type="entry name" value="Phospholipase C beta, distal C-terminal domain"/>
    <property type="match status" value="1"/>
</dbReference>
<dbReference type="WBParaSite" id="SBAD_0000277101-mRNA-1">
    <property type="protein sequence ID" value="SBAD_0000277101-mRNA-1"/>
    <property type="gene ID" value="SBAD_0000277101"/>
</dbReference>
<evidence type="ECO:0000256" key="2">
    <source>
        <dbReference type="SAM" id="MobiDB-lite"/>
    </source>
</evidence>
<feature type="compositionally biased region" description="Polar residues" evidence="2">
    <location>
        <begin position="177"/>
        <end position="192"/>
    </location>
</feature>
<organism evidence="5">
    <name type="scientific">Soboliphyme baturini</name>
    <dbReference type="NCBI Taxonomy" id="241478"/>
    <lineage>
        <taxon>Eukaryota</taxon>
        <taxon>Metazoa</taxon>
        <taxon>Ecdysozoa</taxon>
        <taxon>Nematoda</taxon>
        <taxon>Enoplea</taxon>
        <taxon>Dorylaimia</taxon>
        <taxon>Dioctophymatida</taxon>
        <taxon>Dioctophymatoidea</taxon>
        <taxon>Soboliphymatidae</taxon>
        <taxon>Soboliphyme</taxon>
    </lineage>
</organism>
<dbReference type="InterPro" id="IPR042531">
    <property type="entry name" value="PLC-beta_C_sf"/>
</dbReference>
<feature type="region of interest" description="Disordered" evidence="2">
    <location>
        <begin position="173"/>
        <end position="208"/>
    </location>
</feature>
<accession>A0A183IG97</accession>
<dbReference type="AlphaFoldDB" id="A0A183IG97"/>
<reference evidence="3 4" key="2">
    <citation type="submission" date="2018-11" db="EMBL/GenBank/DDBJ databases">
        <authorList>
            <consortium name="Pathogen Informatics"/>
        </authorList>
    </citation>
    <scope>NUCLEOTIDE SEQUENCE [LARGE SCALE GENOMIC DNA]</scope>
</reference>
<feature type="compositionally biased region" description="Low complexity" evidence="2">
    <location>
        <begin position="193"/>
        <end position="208"/>
    </location>
</feature>
<sequence>MFDPPGRCHLLPCRCSLKCPLFFSGIVEALSDPRTYVSMIEKRQKQMEQMGIRQEDIDEVPQRRNLAKNGGVSDNLGSTSNKSIIASQNFSVAARSKICFELSRDEAYKQVIEQVKPVCFDEIKKDKLFVKLSKHHTKVLEDLKRRHVKERLAMQNQQAVAIEKMVKDRRSKMAHTAVSSFSSQGNESSTRQSPSEVVNESSDVSSVGPSDVFPIDRCADVKTAVAVQTKTWSELMRRQADDEHRLRVAQIDEEWNLMVKILEGVQRQQVSSFRQRLDNEFKYLRQKQTKQSMEDSKAIQMDKNIKTKAERDRRVKEVQEKNCKLFLEERKRLAVKHQKMLDHLHKVHEEQLATVEKEARKIKDAQEQLHAELLLAAKPETVV</sequence>
<keyword evidence="1" id="KW-0175">Coiled coil</keyword>
<dbReference type="OrthoDB" id="269822at2759"/>
<keyword evidence="4" id="KW-1185">Reference proteome</keyword>
<dbReference type="Proteomes" id="UP000270296">
    <property type="component" value="Unassembled WGS sequence"/>
</dbReference>
<protein>
    <submittedName>
        <fullName evidence="5">PLC-beta_C domain-containing protein</fullName>
    </submittedName>
</protein>
<name>A0A183IG97_9BILA</name>
<reference evidence="5" key="1">
    <citation type="submission" date="2016-06" db="UniProtKB">
        <authorList>
            <consortium name="WormBaseParasite"/>
        </authorList>
    </citation>
    <scope>IDENTIFICATION</scope>
</reference>
<evidence type="ECO:0000313" key="4">
    <source>
        <dbReference type="Proteomes" id="UP000270296"/>
    </source>
</evidence>
<dbReference type="EMBL" id="UZAM01007328">
    <property type="protein sequence ID" value="VDO98403.1"/>
    <property type="molecule type" value="Genomic_DNA"/>
</dbReference>
<evidence type="ECO:0000313" key="3">
    <source>
        <dbReference type="EMBL" id="VDO98403.1"/>
    </source>
</evidence>